<dbReference type="SUPFAM" id="SSF52540">
    <property type="entry name" value="P-loop containing nucleoside triphosphate hydrolases"/>
    <property type="match status" value="1"/>
</dbReference>
<dbReference type="AlphaFoldDB" id="A0AAP2CQJ2"/>
<accession>A0AAP2CQJ2</accession>
<evidence type="ECO:0000256" key="2">
    <source>
        <dbReference type="ARBA" id="ARBA00022475"/>
    </source>
</evidence>
<dbReference type="PANTHER" id="PTHR32309:SF13">
    <property type="entry name" value="FERRIC ENTEROBACTIN TRANSPORT PROTEIN FEPE"/>
    <property type="match status" value="1"/>
</dbReference>
<keyword evidence="4" id="KW-0547">Nucleotide-binding</keyword>
<evidence type="ECO:0000256" key="4">
    <source>
        <dbReference type="ARBA" id="ARBA00022741"/>
    </source>
</evidence>
<dbReference type="CDD" id="cd05387">
    <property type="entry name" value="BY-kinase"/>
    <property type="match status" value="1"/>
</dbReference>
<name>A0AAP2CQJ2_9RHOB</name>
<keyword evidence="12" id="KW-1185">Reference proteome</keyword>
<evidence type="ECO:0000256" key="5">
    <source>
        <dbReference type="ARBA" id="ARBA00022840"/>
    </source>
</evidence>
<feature type="domain" description="Polysaccharide chain length determinant N-terminal" evidence="9">
    <location>
        <begin position="25"/>
        <end position="114"/>
    </location>
</feature>
<evidence type="ECO:0000256" key="7">
    <source>
        <dbReference type="ARBA" id="ARBA00023136"/>
    </source>
</evidence>
<dbReference type="GO" id="GO:0005886">
    <property type="term" value="C:plasma membrane"/>
    <property type="evidence" value="ECO:0007669"/>
    <property type="project" value="UniProtKB-SubCell"/>
</dbReference>
<dbReference type="GO" id="GO:0004713">
    <property type="term" value="F:protein tyrosine kinase activity"/>
    <property type="evidence" value="ECO:0007669"/>
    <property type="project" value="TreeGrafter"/>
</dbReference>
<organism evidence="11 12">
    <name type="scientific">Harenicola maris</name>
    <dbReference type="NCBI Taxonomy" id="2841044"/>
    <lineage>
        <taxon>Bacteria</taxon>
        <taxon>Pseudomonadati</taxon>
        <taxon>Pseudomonadota</taxon>
        <taxon>Alphaproteobacteria</taxon>
        <taxon>Rhodobacterales</taxon>
        <taxon>Paracoccaceae</taxon>
        <taxon>Harenicola</taxon>
    </lineage>
</organism>
<dbReference type="InterPro" id="IPR050445">
    <property type="entry name" value="Bact_polysacc_biosynth/exp"/>
</dbReference>
<sequence>MNSRSPFSALEATQLELDPIAPPNLRRALRLLWTGKLTVMLCMFLCFVAAGYYAFFVASPRFAAQTTLQVQTGGAPAFDLERIATGIPAEQAAMNTQKAVLGSRALMEQVVDDLNLMEDPRFNRLLQPEAPNSLRGLRGKLRRAITGEAAPDTTSPALQREGTIDTLSRAITVTSERDSYVLHLRAETGSPESAARIVNALAAAYTAAQVAEKQERTEAAVTWLAERVVEQQIELEAKETLANRRAAQTAARYAVGLEALTQNAGLVEGDLLTSEAGLARARDRLASFDDALAAGDADTVAAVAGDATLSRLLRGPGGADNARVTEQAALVRKDLVAEVQRESRNVAGLSARRALLREEIDSQTIDRMETAQLQREATATRGLYESLLAQYQEARIQRGLHQPDARILTVAAPGRYVAPRKMLILGVALLIGLGLGIALVLLREGLSNTLRSTAELEEAVHPGLGAVVLGQIPFVRGLGRGRFAPSVAKRATEGAFAEAVRGLRTSVLLEGGGPQVTMFTASHRGEGVRTLASALAHNLSGLGRGPVALIEANLRAPRLAASLGQGEHPGLADYLAGNWGLEDVVMHDTALGADLIPAGEAKGNPADLLTDARFASFVAQMRKAYDQIIIIAPPALRLPDARLVAAQADAMIYCARWNRATAADVNAGLRCMGPSFAGRPEALLGLVMTAANQRQMRRLGLGASAGGYAAAPYWARG</sequence>
<keyword evidence="5" id="KW-0067">ATP-binding</keyword>
<dbReference type="Pfam" id="PF13807">
    <property type="entry name" value="GNVR"/>
    <property type="match status" value="1"/>
</dbReference>
<keyword evidence="3 8" id="KW-0812">Transmembrane</keyword>
<keyword evidence="6 8" id="KW-1133">Transmembrane helix</keyword>
<keyword evidence="2" id="KW-1003">Cell membrane</keyword>
<dbReference type="InterPro" id="IPR032807">
    <property type="entry name" value="GNVR"/>
</dbReference>
<proteinExistence type="predicted"/>
<evidence type="ECO:0000313" key="12">
    <source>
        <dbReference type="Proteomes" id="UP001315686"/>
    </source>
</evidence>
<dbReference type="InterPro" id="IPR005702">
    <property type="entry name" value="Wzc-like_C"/>
</dbReference>
<keyword evidence="7 8" id="KW-0472">Membrane</keyword>
<dbReference type="PANTHER" id="PTHR32309">
    <property type="entry name" value="TYROSINE-PROTEIN KINASE"/>
    <property type="match status" value="1"/>
</dbReference>
<reference evidence="11 12" key="1">
    <citation type="journal article" date="2021" name="Arch. Microbiol.">
        <title>Harenicola maris gen. nov., sp. nov. isolated from the Sea of Japan shallow sediments.</title>
        <authorList>
            <person name="Romanenko L.A."/>
            <person name="Kurilenko V.V."/>
            <person name="Chernysheva N.Y."/>
            <person name="Tekutyeva L.A."/>
            <person name="Velansky P.V."/>
            <person name="Svetashev V.I."/>
            <person name="Isaeva M.P."/>
        </authorList>
    </citation>
    <scope>NUCLEOTIDE SEQUENCE [LARGE SCALE GENOMIC DNA]</scope>
    <source>
        <strain evidence="11 12">KMM 3653</strain>
    </source>
</reference>
<dbReference type="InterPro" id="IPR003856">
    <property type="entry name" value="LPS_length_determ_N"/>
</dbReference>
<evidence type="ECO:0000256" key="1">
    <source>
        <dbReference type="ARBA" id="ARBA00004651"/>
    </source>
</evidence>
<dbReference type="InterPro" id="IPR027417">
    <property type="entry name" value="P-loop_NTPase"/>
</dbReference>
<comment type="subcellular location">
    <subcellularLocation>
        <location evidence="1">Cell membrane</location>
        <topology evidence="1">Multi-pass membrane protein</topology>
    </subcellularLocation>
</comment>
<dbReference type="Proteomes" id="UP001315686">
    <property type="component" value="Unassembled WGS sequence"/>
</dbReference>
<feature type="transmembrane region" description="Helical" evidence="8">
    <location>
        <begin position="422"/>
        <end position="442"/>
    </location>
</feature>
<protein>
    <submittedName>
        <fullName evidence="11">Polysaccharide biosynthesis tyrosine autokinase</fullName>
    </submittedName>
</protein>
<comment type="caution">
    <text evidence="11">The sequence shown here is derived from an EMBL/GenBank/DDBJ whole genome shotgun (WGS) entry which is preliminary data.</text>
</comment>
<evidence type="ECO:0000256" key="8">
    <source>
        <dbReference type="SAM" id="Phobius"/>
    </source>
</evidence>
<evidence type="ECO:0000259" key="10">
    <source>
        <dbReference type="Pfam" id="PF13807"/>
    </source>
</evidence>
<dbReference type="Gene3D" id="3.40.50.300">
    <property type="entry name" value="P-loop containing nucleotide triphosphate hydrolases"/>
    <property type="match status" value="1"/>
</dbReference>
<dbReference type="Pfam" id="PF02706">
    <property type="entry name" value="Wzz"/>
    <property type="match status" value="1"/>
</dbReference>
<evidence type="ECO:0000256" key="3">
    <source>
        <dbReference type="ARBA" id="ARBA00022692"/>
    </source>
</evidence>
<feature type="domain" description="Tyrosine-protein kinase G-rich" evidence="10">
    <location>
        <begin position="371"/>
        <end position="444"/>
    </location>
</feature>
<evidence type="ECO:0000313" key="11">
    <source>
        <dbReference type="EMBL" id="MBT0957781.1"/>
    </source>
</evidence>
<feature type="transmembrane region" description="Helical" evidence="8">
    <location>
        <begin position="37"/>
        <end position="56"/>
    </location>
</feature>
<evidence type="ECO:0000256" key="6">
    <source>
        <dbReference type="ARBA" id="ARBA00022989"/>
    </source>
</evidence>
<gene>
    <name evidence="11" type="ORF">IV417_10300</name>
</gene>
<dbReference type="RefSeq" id="WP_327794005.1">
    <property type="nucleotide sequence ID" value="NZ_JADQAZ010000002.1"/>
</dbReference>
<evidence type="ECO:0000259" key="9">
    <source>
        <dbReference type="Pfam" id="PF02706"/>
    </source>
</evidence>
<dbReference type="EMBL" id="JADQAZ010000002">
    <property type="protein sequence ID" value="MBT0957781.1"/>
    <property type="molecule type" value="Genomic_DNA"/>
</dbReference>